<dbReference type="Gene3D" id="3.40.50.1820">
    <property type="entry name" value="alpha/beta hydrolase"/>
    <property type="match status" value="1"/>
</dbReference>
<keyword evidence="1 3" id="KW-0378">Hydrolase</keyword>
<dbReference type="EC" id="3.5.1.9" evidence="3"/>
<dbReference type="HAMAP" id="MF_03014">
    <property type="entry name" value="KFase"/>
    <property type="match status" value="1"/>
</dbReference>
<feature type="active site" evidence="3">
    <location>
        <position position="255"/>
    </location>
</feature>
<evidence type="ECO:0000313" key="5">
    <source>
        <dbReference type="EMBL" id="CAH0475741.1"/>
    </source>
</evidence>
<dbReference type="PANTHER" id="PTHR48081:SF33">
    <property type="entry name" value="KYNURENINE FORMAMIDASE"/>
    <property type="match status" value="1"/>
</dbReference>
<dbReference type="InterPro" id="IPR027519">
    <property type="entry name" value="KFase_ver/fungi-typ"/>
</dbReference>
<dbReference type="EMBL" id="CAKKTJ010000131">
    <property type="protein sequence ID" value="CAH0475741.1"/>
    <property type="molecule type" value="Genomic_DNA"/>
</dbReference>
<comment type="similarity">
    <text evidence="3">Belongs to the kynurenine formamidase family.</text>
</comment>
<evidence type="ECO:0000259" key="4">
    <source>
        <dbReference type="Pfam" id="PF20434"/>
    </source>
</evidence>
<dbReference type="GO" id="GO:0019441">
    <property type="term" value="P:L-tryptophan catabolic process to kynurenine"/>
    <property type="evidence" value="ECO:0007669"/>
    <property type="project" value="UniProtKB-UniRule"/>
</dbReference>
<dbReference type="InterPro" id="IPR049492">
    <property type="entry name" value="BD-FAE-like_dom"/>
</dbReference>
<comment type="caution">
    <text evidence="5">The sequence shown here is derived from an EMBL/GenBank/DDBJ whole genome shotgun (WGS) entry which is preliminary data.</text>
</comment>
<dbReference type="InterPro" id="IPR029058">
    <property type="entry name" value="AB_hydrolase_fold"/>
</dbReference>
<protein>
    <recommendedName>
        <fullName evidence="3">Kynurenine formamidase</fullName>
        <shortName evidence="3">KFA</shortName>
        <shortName evidence="3">KFase</shortName>
        <ecNumber evidence="3">3.5.1.9</ecNumber>
    </recommendedName>
    <alternativeName>
        <fullName evidence="3">Arylformamidase</fullName>
    </alternativeName>
    <alternativeName>
        <fullName evidence="3">N-formylkynurenine formamidase</fullName>
        <shortName evidence="3">FKF</shortName>
    </alternativeName>
</protein>
<evidence type="ECO:0000256" key="3">
    <source>
        <dbReference type="HAMAP-Rule" id="MF_03014"/>
    </source>
</evidence>
<feature type="active site" evidence="3">
    <location>
        <position position="222"/>
    </location>
</feature>
<comment type="subunit">
    <text evidence="3">Homodimer.</text>
</comment>
<gene>
    <name evidence="5" type="ORF">PBS003_LOCUS2551</name>
</gene>
<keyword evidence="2 3" id="KW-0823">Tryptophan catabolism</keyword>
<evidence type="ECO:0000256" key="2">
    <source>
        <dbReference type="ARBA" id="ARBA00023079"/>
    </source>
</evidence>
<proteinExistence type="inferred from homology"/>
<feature type="domain" description="BD-FAE-like" evidence="4">
    <location>
        <begin position="30"/>
        <end position="133"/>
    </location>
</feature>
<accession>A0AAU9KVR2</accession>
<dbReference type="PANTHER" id="PTHR48081">
    <property type="entry name" value="AB HYDROLASE SUPERFAMILY PROTEIN C4A8.06C"/>
    <property type="match status" value="1"/>
</dbReference>
<dbReference type="AlphaFoldDB" id="A0AAU9KVR2"/>
<evidence type="ECO:0000256" key="1">
    <source>
        <dbReference type="ARBA" id="ARBA00022801"/>
    </source>
</evidence>
<sequence length="298" mass="32756">MLRQTLSLLSTYSWKEVAYMTKSPHALQALDITIPQRIPPCAKLPTCVFVHGGSWQQGDKNGGLNKGIDKAFVRAGCLGVSVNYRLSPEVKHPEHVKDVAASLTWLHRNIYKYGGDPEKLVLVGYSAGAHLVMQVLADPQYLRAAGMEQPVGTFVKGAVGISGVYNVVRLANAPFYGTLVTNPPFGKQVEQWREASIGVTVMRVGPTSPLIKMPLLLLNAQEDFHFQEDSLELEQWLRAAGNTSIKRHVISNCNHFTIIQHLANDKPSTNATKQLIKSFVASIAGSRNSKSFSIFGEF</sequence>
<comment type="pathway">
    <text evidence="3">Amino-acid degradation; L-tryptophan degradation via kynurenine pathway; L-kynurenine from L-tryptophan: step 2/2.</text>
</comment>
<name>A0AAU9KVR2_9STRA</name>
<dbReference type="Pfam" id="PF20434">
    <property type="entry name" value="BD-FAE"/>
    <property type="match status" value="1"/>
</dbReference>
<feature type="active site" description="Nucleophile" evidence="3">
    <location>
        <position position="126"/>
    </location>
</feature>
<dbReference type="GO" id="GO:0004061">
    <property type="term" value="F:arylformamidase activity"/>
    <property type="evidence" value="ECO:0007669"/>
    <property type="project" value="UniProtKB-UniRule"/>
</dbReference>
<dbReference type="InterPro" id="IPR050300">
    <property type="entry name" value="GDXG_lipolytic_enzyme"/>
</dbReference>
<reference evidence="5" key="1">
    <citation type="submission" date="2021-11" db="EMBL/GenBank/DDBJ databases">
        <authorList>
            <person name="Islam A."/>
            <person name="Islam S."/>
            <person name="Flora M.S."/>
            <person name="Rahman M."/>
            <person name="Ziaur R.M."/>
            <person name="Epstein J.H."/>
            <person name="Hassan M."/>
            <person name="Klassen M."/>
            <person name="Woodard K."/>
            <person name="Webb A."/>
            <person name="Webby R.J."/>
            <person name="El Zowalaty M.E."/>
        </authorList>
    </citation>
    <scope>NUCLEOTIDE SEQUENCE</scope>
    <source>
        <strain evidence="5">Pbs3</strain>
    </source>
</reference>
<evidence type="ECO:0000313" key="6">
    <source>
        <dbReference type="Proteomes" id="UP001160483"/>
    </source>
</evidence>
<comment type="catalytic activity">
    <reaction evidence="3">
        <text>N-formyl-L-kynurenine + H2O = L-kynurenine + formate + H(+)</text>
        <dbReference type="Rhea" id="RHEA:13009"/>
        <dbReference type="ChEBI" id="CHEBI:15377"/>
        <dbReference type="ChEBI" id="CHEBI:15378"/>
        <dbReference type="ChEBI" id="CHEBI:15740"/>
        <dbReference type="ChEBI" id="CHEBI:57959"/>
        <dbReference type="ChEBI" id="CHEBI:58629"/>
        <dbReference type="EC" id="3.5.1.9"/>
    </reaction>
</comment>
<dbReference type="Proteomes" id="UP001160483">
    <property type="component" value="Unassembled WGS sequence"/>
</dbReference>
<feature type="short sequence motif" description="HGGXW" evidence="3">
    <location>
        <begin position="51"/>
        <end position="55"/>
    </location>
</feature>
<comment type="function">
    <text evidence="3">Catalyzes the hydrolysis of N-formyl-L-kynurenine to L-kynurenine, the second step in the kynurenine pathway of tryptophan degradation. Required for elimination of toxic metabolites.</text>
</comment>
<dbReference type="SUPFAM" id="SSF53474">
    <property type="entry name" value="alpha/beta-Hydrolases"/>
    <property type="match status" value="1"/>
</dbReference>
<comment type="domain">
    <text evidence="3">The main chain amide nitrogen atoms of the second glycine and its adjacent residue in the HGGXW motif define the oxyanion hole, and stabilize the oxyanion that forms during the nucleophilic attack by the catalytic serine during substrate cleavage.</text>
</comment>
<organism evidence="5 6">
    <name type="scientific">Peronospora belbahrii</name>
    <dbReference type="NCBI Taxonomy" id="622444"/>
    <lineage>
        <taxon>Eukaryota</taxon>
        <taxon>Sar</taxon>
        <taxon>Stramenopiles</taxon>
        <taxon>Oomycota</taxon>
        <taxon>Peronosporomycetes</taxon>
        <taxon>Peronosporales</taxon>
        <taxon>Peronosporaceae</taxon>
        <taxon>Peronospora</taxon>
    </lineage>
</organism>